<keyword evidence="2" id="KW-1185">Reference proteome</keyword>
<dbReference type="RefSeq" id="WP_194508586.1">
    <property type="nucleotide sequence ID" value="NZ_JADILU010000005.1"/>
</dbReference>
<comment type="caution">
    <text evidence="1">The sequence shown here is derived from an EMBL/GenBank/DDBJ whole genome shotgun (WGS) entry which is preliminary data.</text>
</comment>
<dbReference type="EMBL" id="JBHUOS010000002">
    <property type="protein sequence ID" value="MFD2915098.1"/>
    <property type="molecule type" value="Genomic_DNA"/>
</dbReference>
<dbReference type="Proteomes" id="UP001597548">
    <property type="component" value="Unassembled WGS sequence"/>
</dbReference>
<protein>
    <submittedName>
        <fullName evidence="1">Uncharacterized protein</fullName>
    </submittedName>
</protein>
<accession>A0ABW5ZTZ5</accession>
<reference evidence="2" key="1">
    <citation type="journal article" date="2019" name="Int. J. Syst. Evol. Microbiol.">
        <title>The Global Catalogue of Microorganisms (GCM) 10K type strain sequencing project: providing services to taxonomists for standard genome sequencing and annotation.</title>
        <authorList>
            <consortium name="The Broad Institute Genomics Platform"/>
            <consortium name="The Broad Institute Genome Sequencing Center for Infectious Disease"/>
            <person name="Wu L."/>
            <person name="Ma J."/>
        </authorList>
    </citation>
    <scope>NUCLEOTIDE SEQUENCE [LARGE SCALE GENOMIC DNA]</scope>
    <source>
        <strain evidence="2">KCTC 32514</strain>
    </source>
</reference>
<sequence length="87" mass="10123">MTDKAVVEALKNIHQNDLKQIYSNIRLAIIGFAKNHPITKEKIIDIYQDAVITLRDNAMKETINDLKSEIKRSLFIVGKHLFYRILK</sequence>
<organism evidence="1 2">
    <name type="scientific">Psychroserpens luteus</name>
    <dbReference type="NCBI Taxonomy" id="1434066"/>
    <lineage>
        <taxon>Bacteria</taxon>
        <taxon>Pseudomonadati</taxon>
        <taxon>Bacteroidota</taxon>
        <taxon>Flavobacteriia</taxon>
        <taxon>Flavobacteriales</taxon>
        <taxon>Flavobacteriaceae</taxon>
        <taxon>Psychroserpens</taxon>
    </lineage>
</organism>
<evidence type="ECO:0000313" key="1">
    <source>
        <dbReference type="EMBL" id="MFD2915098.1"/>
    </source>
</evidence>
<proteinExistence type="predicted"/>
<name>A0ABW5ZTZ5_9FLAO</name>
<gene>
    <name evidence="1" type="ORF">ACFS29_05575</name>
</gene>
<evidence type="ECO:0000313" key="2">
    <source>
        <dbReference type="Proteomes" id="UP001597548"/>
    </source>
</evidence>